<keyword evidence="2" id="KW-1185">Reference proteome</keyword>
<dbReference type="AlphaFoldDB" id="J3ND90"/>
<dbReference type="EnsemblPlants" id="OB12G19480.1">
    <property type="protein sequence ID" value="OB12G19480.1"/>
    <property type="gene ID" value="OB12G19480"/>
</dbReference>
<reference evidence="1" key="2">
    <citation type="submission" date="2013-04" db="UniProtKB">
        <authorList>
            <consortium name="EnsemblPlants"/>
        </authorList>
    </citation>
    <scope>IDENTIFICATION</scope>
</reference>
<sequence length="63" mass="6892">MMSVGVSYVSLLNVVAYHCGVPFVSYLWEIGQDGTLLAGVQDQMSYDTFQLNSVGTIGYNSHQ</sequence>
<reference evidence="1" key="1">
    <citation type="journal article" date="2013" name="Nat. Commun.">
        <title>Whole-genome sequencing of Oryza brachyantha reveals mechanisms underlying Oryza genome evolution.</title>
        <authorList>
            <person name="Chen J."/>
            <person name="Huang Q."/>
            <person name="Gao D."/>
            <person name="Wang J."/>
            <person name="Lang Y."/>
            <person name="Liu T."/>
            <person name="Li B."/>
            <person name="Bai Z."/>
            <person name="Luis Goicoechea J."/>
            <person name="Liang C."/>
            <person name="Chen C."/>
            <person name="Zhang W."/>
            <person name="Sun S."/>
            <person name="Liao Y."/>
            <person name="Zhang X."/>
            <person name="Yang L."/>
            <person name="Song C."/>
            <person name="Wang M."/>
            <person name="Shi J."/>
            <person name="Liu G."/>
            <person name="Liu J."/>
            <person name="Zhou H."/>
            <person name="Zhou W."/>
            <person name="Yu Q."/>
            <person name="An N."/>
            <person name="Chen Y."/>
            <person name="Cai Q."/>
            <person name="Wang B."/>
            <person name="Liu B."/>
            <person name="Min J."/>
            <person name="Huang Y."/>
            <person name="Wu H."/>
            <person name="Li Z."/>
            <person name="Zhang Y."/>
            <person name="Yin Y."/>
            <person name="Song W."/>
            <person name="Jiang J."/>
            <person name="Jackson S.A."/>
            <person name="Wing R.A."/>
            <person name="Wang J."/>
            <person name="Chen M."/>
        </authorList>
    </citation>
    <scope>NUCLEOTIDE SEQUENCE [LARGE SCALE GENOMIC DNA]</scope>
    <source>
        <strain evidence="1">cv. IRGC 101232</strain>
    </source>
</reference>
<dbReference type="HOGENOM" id="CLU_2889395_0_0_1"/>
<organism evidence="1">
    <name type="scientific">Oryza brachyantha</name>
    <name type="common">malo sina</name>
    <dbReference type="NCBI Taxonomy" id="4533"/>
    <lineage>
        <taxon>Eukaryota</taxon>
        <taxon>Viridiplantae</taxon>
        <taxon>Streptophyta</taxon>
        <taxon>Embryophyta</taxon>
        <taxon>Tracheophyta</taxon>
        <taxon>Spermatophyta</taxon>
        <taxon>Magnoliopsida</taxon>
        <taxon>Liliopsida</taxon>
        <taxon>Poales</taxon>
        <taxon>Poaceae</taxon>
        <taxon>BOP clade</taxon>
        <taxon>Oryzoideae</taxon>
        <taxon>Oryzeae</taxon>
        <taxon>Oryzinae</taxon>
        <taxon>Oryza</taxon>
    </lineage>
</organism>
<dbReference type="Gramene" id="OB12G19480.1">
    <property type="protein sequence ID" value="OB12G19480.1"/>
    <property type="gene ID" value="OB12G19480"/>
</dbReference>
<accession>J3ND90</accession>
<proteinExistence type="predicted"/>
<evidence type="ECO:0000313" key="1">
    <source>
        <dbReference type="EnsemblPlants" id="OB12G19480.1"/>
    </source>
</evidence>
<evidence type="ECO:0000313" key="2">
    <source>
        <dbReference type="Proteomes" id="UP000006038"/>
    </source>
</evidence>
<protein>
    <submittedName>
        <fullName evidence="1">Uncharacterized protein</fullName>
    </submittedName>
</protein>
<dbReference type="Proteomes" id="UP000006038">
    <property type="component" value="Chromosome 12"/>
</dbReference>
<name>J3ND90_ORYBR</name>